<evidence type="ECO:0000256" key="1">
    <source>
        <dbReference type="ARBA" id="ARBA00010728"/>
    </source>
</evidence>
<dbReference type="Proteomes" id="UP001652741">
    <property type="component" value="Chromosome ssa20"/>
</dbReference>
<evidence type="ECO:0000256" key="4">
    <source>
        <dbReference type="ARBA" id="ARBA00022741"/>
    </source>
</evidence>
<dbReference type="RefSeq" id="XP_014017785.1">
    <property type="nucleotide sequence ID" value="XM_014162310.2"/>
</dbReference>
<keyword evidence="6" id="KW-0030">Aminoacyl-tRNA synthetase</keyword>
<dbReference type="AlphaFoldDB" id="A0A1S3NRB9"/>
<dbReference type="EC" id="6.1.1.11" evidence="2"/>
<sequence length="229" mass="26050">MSPEAAQHHTPQCGYFMDHAVNWKDLPVRSVCSSTCYRAETDTGRETWGLYRVHHFNKVEMFGVTADETGEESSQMLEEFLSLQKEISSLELHYSLELGRPAHRKYDIEAWMPGRDSYGEVNATACAIPRTIIAILETHQTKEGTVCVPRASQPYLGMEVNEKPKCTPFEIHRTEPAQSHAPPCPKAQMTSCTNTVTSREQLKPFHLQLKLEVYIHHSQIHLNSVFHNS</sequence>
<dbReference type="SUPFAM" id="SSF55681">
    <property type="entry name" value="Class II aaRS and biotin synthetases"/>
    <property type="match status" value="1"/>
</dbReference>
<dbReference type="InterPro" id="IPR002317">
    <property type="entry name" value="Ser-tRNA-ligase_type_1"/>
</dbReference>
<evidence type="ECO:0000256" key="5">
    <source>
        <dbReference type="ARBA" id="ARBA00022840"/>
    </source>
</evidence>
<evidence type="ECO:0000313" key="9">
    <source>
        <dbReference type="Proteomes" id="UP001652741"/>
    </source>
</evidence>
<dbReference type="InterPro" id="IPR002314">
    <property type="entry name" value="aa-tRNA-synt_IIb"/>
</dbReference>
<dbReference type="GO" id="GO:0004828">
    <property type="term" value="F:serine-tRNA ligase activity"/>
    <property type="evidence" value="ECO:0007669"/>
    <property type="project" value="UniProtKB-EC"/>
</dbReference>
<dbReference type="OrthoDB" id="10264585at2759"/>
<comment type="similarity">
    <text evidence="1">Belongs to the class-II aminoacyl-tRNA synthetase family. Type-1 seryl-tRNA synthetase subfamily.</text>
</comment>
<evidence type="ECO:0000313" key="10">
    <source>
        <dbReference type="RefSeq" id="XP_014017785.1"/>
    </source>
</evidence>
<evidence type="ECO:0000256" key="3">
    <source>
        <dbReference type="ARBA" id="ARBA00022598"/>
    </source>
</evidence>
<dbReference type="GO" id="GO:0005524">
    <property type="term" value="F:ATP binding"/>
    <property type="evidence" value="ECO:0007669"/>
    <property type="project" value="UniProtKB-KW"/>
</dbReference>
<gene>
    <name evidence="10" type="primary">LOC106580835</name>
</gene>
<name>A0A1S3NRB9_SALSA</name>
<dbReference type="Gene3D" id="3.30.930.10">
    <property type="entry name" value="Bira Bifunctional Protein, Domain 2"/>
    <property type="match status" value="1"/>
</dbReference>
<dbReference type="InterPro" id="IPR045864">
    <property type="entry name" value="aa-tRNA-synth_II/BPL/LPL"/>
</dbReference>
<dbReference type="PRINTS" id="PR00981">
    <property type="entry name" value="TRNASYNTHSER"/>
</dbReference>
<protein>
    <recommendedName>
        <fullName evidence="2">serine--tRNA ligase</fullName>
        <ecNumber evidence="2">6.1.1.11</ecNumber>
    </recommendedName>
    <alternativeName>
        <fullName evidence="7">Seryl-tRNA synthetase</fullName>
    </alternativeName>
</protein>
<dbReference type="InterPro" id="IPR006195">
    <property type="entry name" value="aa-tRNA-synth_II"/>
</dbReference>
<keyword evidence="3 10" id="KW-0436">Ligase</keyword>
<dbReference type="PANTHER" id="PTHR11778">
    <property type="entry name" value="SERYL-TRNA SYNTHETASE"/>
    <property type="match status" value="1"/>
</dbReference>
<feature type="domain" description="Aminoacyl-transfer RNA synthetases class-II family profile" evidence="8">
    <location>
        <begin position="1"/>
        <end position="123"/>
    </location>
</feature>
<dbReference type="GO" id="GO:0006434">
    <property type="term" value="P:seryl-tRNA aminoacylation"/>
    <property type="evidence" value="ECO:0007669"/>
    <property type="project" value="InterPro"/>
</dbReference>
<evidence type="ECO:0000256" key="7">
    <source>
        <dbReference type="ARBA" id="ARBA00031113"/>
    </source>
</evidence>
<evidence type="ECO:0000256" key="2">
    <source>
        <dbReference type="ARBA" id="ARBA00012840"/>
    </source>
</evidence>
<reference evidence="10" key="1">
    <citation type="submission" date="2025-08" db="UniProtKB">
        <authorList>
            <consortium name="RefSeq"/>
        </authorList>
    </citation>
    <scope>IDENTIFICATION</scope>
</reference>
<keyword evidence="9" id="KW-1185">Reference proteome</keyword>
<proteinExistence type="inferred from homology"/>
<keyword evidence="5" id="KW-0067">ATP-binding</keyword>
<accession>A0A1S3NRB9</accession>
<evidence type="ECO:0000259" key="8">
    <source>
        <dbReference type="PROSITE" id="PS50862"/>
    </source>
</evidence>
<dbReference type="PROSITE" id="PS50862">
    <property type="entry name" value="AA_TRNA_LIGASE_II"/>
    <property type="match status" value="1"/>
</dbReference>
<dbReference type="Pfam" id="PF00587">
    <property type="entry name" value="tRNA-synt_2b"/>
    <property type="match status" value="1"/>
</dbReference>
<organism evidence="9 10">
    <name type="scientific">Salmo salar</name>
    <name type="common">Atlantic salmon</name>
    <dbReference type="NCBI Taxonomy" id="8030"/>
    <lineage>
        <taxon>Eukaryota</taxon>
        <taxon>Metazoa</taxon>
        <taxon>Chordata</taxon>
        <taxon>Craniata</taxon>
        <taxon>Vertebrata</taxon>
        <taxon>Euteleostomi</taxon>
        <taxon>Actinopterygii</taxon>
        <taxon>Neopterygii</taxon>
        <taxon>Teleostei</taxon>
        <taxon>Protacanthopterygii</taxon>
        <taxon>Salmoniformes</taxon>
        <taxon>Salmonidae</taxon>
        <taxon>Salmoninae</taxon>
        <taxon>Salmo</taxon>
    </lineage>
</organism>
<keyword evidence="4" id="KW-0547">Nucleotide-binding</keyword>
<evidence type="ECO:0000256" key="6">
    <source>
        <dbReference type="ARBA" id="ARBA00023146"/>
    </source>
</evidence>